<dbReference type="InterPro" id="IPR019826">
    <property type="entry name" value="Carboxylesterase_B_AS"/>
</dbReference>
<evidence type="ECO:0000256" key="1">
    <source>
        <dbReference type="ARBA" id="ARBA00005964"/>
    </source>
</evidence>
<keyword evidence="5" id="KW-0325">Glycoprotein</keyword>
<dbReference type="EC" id="3.1.1.-" evidence="6"/>
<gene>
    <name evidence="9" type="primary">LOC113403213</name>
</gene>
<evidence type="ECO:0000256" key="3">
    <source>
        <dbReference type="ARBA" id="ARBA00022801"/>
    </source>
</evidence>
<dbReference type="OrthoDB" id="19653at2759"/>
<dbReference type="PANTHER" id="PTHR43142:SF1">
    <property type="entry name" value="CARBOXYLIC ESTER HYDROLASE"/>
    <property type="match status" value="1"/>
</dbReference>
<dbReference type="PROSITE" id="PS00122">
    <property type="entry name" value="CARBOXYLESTERASE_B_1"/>
    <property type="match status" value="1"/>
</dbReference>
<keyword evidence="4" id="KW-1015">Disulfide bond</keyword>
<proteinExistence type="inferred from homology"/>
<evidence type="ECO:0000313" key="8">
    <source>
        <dbReference type="Proteomes" id="UP001652626"/>
    </source>
</evidence>
<dbReference type="Proteomes" id="UP001652626">
    <property type="component" value="Chromosome 6"/>
</dbReference>
<reference evidence="9" key="1">
    <citation type="submission" date="2025-08" db="UniProtKB">
        <authorList>
            <consortium name="RefSeq"/>
        </authorList>
    </citation>
    <scope>IDENTIFICATION</scope>
    <source>
        <tissue evidence="9">Whole body</tissue>
    </source>
</reference>
<dbReference type="Pfam" id="PF00135">
    <property type="entry name" value="COesterase"/>
    <property type="match status" value="1"/>
</dbReference>
<evidence type="ECO:0000256" key="5">
    <source>
        <dbReference type="ARBA" id="ARBA00023180"/>
    </source>
</evidence>
<name>A0A8B8IQS5_VANTA</name>
<accession>A0A8B8IQS5</accession>
<evidence type="ECO:0000256" key="4">
    <source>
        <dbReference type="ARBA" id="ARBA00023157"/>
    </source>
</evidence>
<feature type="domain" description="Carboxylesterase type B" evidence="7">
    <location>
        <begin position="27"/>
        <end position="530"/>
    </location>
</feature>
<dbReference type="Gene3D" id="3.40.50.1820">
    <property type="entry name" value="alpha/beta hydrolase"/>
    <property type="match status" value="1"/>
</dbReference>
<dbReference type="PANTHER" id="PTHR43142">
    <property type="entry name" value="CARBOXYLIC ESTER HYDROLASE"/>
    <property type="match status" value="1"/>
</dbReference>
<keyword evidence="8" id="KW-1185">Reference proteome</keyword>
<dbReference type="GeneID" id="113403213"/>
<keyword evidence="2" id="KW-0719">Serine esterase</keyword>
<evidence type="ECO:0000256" key="6">
    <source>
        <dbReference type="RuleBase" id="RU361235"/>
    </source>
</evidence>
<dbReference type="InterPro" id="IPR002018">
    <property type="entry name" value="CarbesteraseB"/>
</dbReference>
<comment type="similarity">
    <text evidence="1 6">Belongs to the type-B carboxylesterase/lipase family.</text>
</comment>
<dbReference type="SUPFAM" id="SSF53474">
    <property type="entry name" value="alpha/beta-Hydrolases"/>
    <property type="match status" value="1"/>
</dbReference>
<keyword evidence="3 6" id="KW-0378">Hydrolase</keyword>
<evidence type="ECO:0000313" key="9">
    <source>
        <dbReference type="RefSeq" id="XP_026499470.2"/>
    </source>
</evidence>
<dbReference type="InterPro" id="IPR029058">
    <property type="entry name" value="AB_hydrolase_fold"/>
</dbReference>
<dbReference type="RefSeq" id="XP_026499470.2">
    <property type="nucleotide sequence ID" value="XM_026643685.2"/>
</dbReference>
<evidence type="ECO:0000256" key="2">
    <source>
        <dbReference type="ARBA" id="ARBA00022487"/>
    </source>
</evidence>
<protein>
    <recommendedName>
        <fullName evidence="6">Carboxylic ester hydrolase</fullName>
        <ecNumber evidence="6">3.1.1.-</ecNumber>
    </recommendedName>
</protein>
<dbReference type="OMA" id="CVESNIP"/>
<sequence length="545" mass="61501">MWKINKYGKKIVLFTLVIMNFVDQPAPEVIIVQGILSGKISTDGTTFEYVGIPYATTNSSTRFQAPGPPPSWEGVYRAVDEIYGCPQNTFFGVIGSEDCLKINVYVPAIPKSKPHAVMAYIHGGSFILGNGGKLVYGPGYLVRKDVIVVTFNYRLGPLGFLCLRIKEAPGNAGLKDQIAALKWIQKNIAAFGGDPDNVTVFGESAGATSVSLLLASEASTGLFKRAIVQSGSSLSNWAINRKPELVASHVVKSFGYNTEDPKELYEIFSKMNYKKITSINAKKPLDLFFKTQILLLPCVESNIPGIEPILTDLPYNIISQKPKNVDVVYGITSNEGLIVTAEENEKSIRERNVRYLLGSDLNFPTENEAREIANKIHEFYFGKDEISLDKVVNITNLYSHLYFEMPTIFEAQQFVKNSESKVYTYVFDYSGSRNVLKFHSTYWNENGASHGDDLFYIFNGNLCPFTFNSRDKIIIDYMTSFWTNFAKYGNPTPDKSNLPIKWHPNRNGNLNFLYINSKLRMDSMPSPEAYWLWKEIYDKYRNFEI</sequence>
<dbReference type="AlphaFoldDB" id="A0A8B8IQS5"/>
<evidence type="ECO:0000259" key="7">
    <source>
        <dbReference type="Pfam" id="PF00135"/>
    </source>
</evidence>
<organism evidence="8 9">
    <name type="scientific">Vanessa tameamea</name>
    <name type="common">Kamehameha butterfly</name>
    <dbReference type="NCBI Taxonomy" id="334116"/>
    <lineage>
        <taxon>Eukaryota</taxon>
        <taxon>Metazoa</taxon>
        <taxon>Ecdysozoa</taxon>
        <taxon>Arthropoda</taxon>
        <taxon>Hexapoda</taxon>
        <taxon>Insecta</taxon>
        <taxon>Pterygota</taxon>
        <taxon>Neoptera</taxon>
        <taxon>Endopterygota</taxon>
        <taxon>Lepidoptera</taxon>
        <taxon>Glossata</taxon>
        <taxon>Ditrysia</taxon>
        <taxon>Papilionoidea</taxon>
        <taxon>Nymphalidae</taxon>
        <taxon>Nymphalinae</taxon>
        <taxon>Vanessa</taxon>
    </lineage>
</organism>
<dbReference type="GO" id="GO:0052689">
    <property type="term" value="F:carboxylic ester hydrolase activity"/>
    <property type="evidence" value="ECO:0007669"/>
    <property type="project" value="UniProtKB-KW"/>
</dbReference>